<keyword evidence="2" id="KW-0328">Glycosyltransferase</keyword>
<reference evidence="4" key="1">
    <citation type="submission" date="2020-11" db="EMBL/GenBank/DDBJ databases">
        <authorList>
            <person name="Tran Van P."/>
        </authorList>
    </citation>
    <scope>NUCLEOTIDE SEQUENCE</scope>
</reference>
<evidence type="ECO:0000256" key="3">
    <source>
        <dbReference type="ARBA" id="ARBA00022679"/>
    </source>
</evidence>
<dbReference type="InterPro" id="IPR050271">
    <property type="entry name" value="UDP-glycosyltransferase"/>
</dbReference>
<proteinExistence type="inferred from homology"/>
<evidence type="ECO:0000256" key="1">
    <source>
        <dbReference type="ARBA" id="ARBA00009995"/>
    </source>
</evidence>
<evidence type="ECO:0000313" key="4">
    <source>
        <dbReference type="EMBL" id="CAD7413537.1"/>
    </source>
</evidence>
<dbReference type="SUPFAM" id="SSF53756">
    <property type="entry name" value="UDP-Glycosyltransferase/glycogen phosphorylase"/>
    <property type="match status" value="1"/>
</dbReference>
<dbReference type="PANTHER" id="PTHR48043">
    <property type="entry name" value="EG:EG0003.4 PROTEIN-RELATED"/>
    <property type="match status" value="1"/>
</dbReference>
<comment type="similarity">
    <text evidence="1">Belongs to the UDP-glycosyltransferase family.</text>
</comment>
<dbReference type="InterPro" id="IPR002213">
    <property type="entry name" value="UDP_glucos_trans"/>
</dbReference>
<organism evidence="4">
    <name type="scientific">Timema poppense</name>
    <name type="common">Walking stick</name>
    <dbReference type="NCBI Taxonomy" id="170557"/>
    <lineage>
        <taxon>Eukaryota</taxon>
        <taxon>Metazoa</taxon>
        <taxon>Ecdysozoa</taxon>
        <taxon>Arthropoda</taxon>
        <taxon>Hexapoda</taxon>
        <taxon>Insecta</taxon>
        <taxon>Pterygota</taxon>
        <taxon>Neoptera</taxon>
        <taxon>Polyneoptera</taxon>
        <taxon>Phasmatodea</taxon>
        <taxon>Timematodea</taxon>
        <taxon>Timematoidea</taxon>
        <taxon>Timematidae</taxon>
        <taxon>Timema</taxon>
    </lineage>
</organism>
<protein>
    <submittedName>
        <fullName evidence="4">Uncharacterized protein</fullName>
    </submittedName>
</protein>
<evidence type="ECO:0000256" key="2">
    <source>
        <dbReference type="ARBA" id="ARBA00022676"/>
    </source>
</evidence>
<dbReference type="PANTHER" id="PTHR48043:SF159">
    <property type="entry name" value="EG:EG0003.4 PROTEIN-RELATED"/>
    <property type="match status" value="1"/>
</dbReference>
<dbReference type="GO" id="GO:0008194">
    <property type="term" value="F:UDP-glycosyltransferase activity"/>
    <property type="evidence" value="ECO:0007669"/>
    <property type="project" value="InterPro"/>
</dbReference>
<dbReference type="AlphaFoldDB" id="A0A7R9DF01"/>
<gene>
    <name evidence="4" type="ORF">TPSB3V08_LOCUS9088</name>
</gene>
<sequence length="117" mass="13362">MLPWLNTRFGNLDNPAYIPNYFLPLTDRMTFSQRLSNTVFKIGLAAVFYYYSDYSSQQIARRYLGENLPSLLDLTRNSNLILVNSHFTINQPRPLVQGVVEVGGLHIKSPGKIEEVI</sequence>
<name>A0A7R9DF01_TIMPO</name>
<dbReference type="Pfam" id="PF00201">
    <property type="entry name" value="UDPGT"/>
    <property type="match status" value="1"/>
</dbReference>
<dbReference type="EMBL" id="OD006963">
    <property type="protein sequence ID" value="CAD7413537.1"/>
    <property type="molecule type" value="Genomic_DNA"/>
</dbReference>
<keyword evidence="3" id="KW-0808">Transferase</keyword>
<accession>A0A7R9DF01</accession>